<dbReference type="PROSITE" id="PS01053">
    <property type="entry name" value="ARGINASE_1"/>
    <property type="match status" value="1"/>
</dbReference>
<proteinExistence type="inferred from homology"/>
<dbReference type="PROSITE" id="PS51257">
    <property type="entry name" value="PROKAR_LIPOPROTEIN"/>
    <property type="match status" value="1"/>
</dbReference>
<protein>
    <submittedName>
        <fullName evidence="7">Arginase/deacetylase</fullName>
    </submittedName>
</protein>
<feature type="binding site" evidence="4">
    <location>
        <position position="173"/>
    </location>
    <ligand>
        <name>Mn(2+)</name>
        <dbReference type="ChEBI" id="CHEBI:29035"/>
        <label>1</label>
    </ligand>
</feature>
<feature type="binding site" evidence="4">
    <location>
        <position position="309"/>
    </location>
    <ligand>
        <name>Mn(2+)</name>
        <dbReference type="ChEBI" id="CHEBI:29035"/>
        <label>1</label>
    </ligand>
</feature>
<dbReference type="EMBL" id="JANBVN010000003">
    <property type="protein sequence ID" value="KAJ9165449.1"/>
    <property type="molecule type" value="Genomic_DNA"/>
</dbReference>
<dbReference type="AlphaFoldDB" id="A0AA38S1T3"/>
<dbReference type="InterPro" id="IPR020855">
    <property type="entry name" value="Ureohydrolase_Mn_BS"/>
</dbReference>
<keyword evidence="3 5" id="KW-0378">Hydrolase</keyword>
<feature type="binding site" evidence="4">
    <location>
        <position position="197"/>
    </location>
    <ligand>
        <name>Mn(2+)</name>
        <dbReference type="ChEBI" id="CHEBI:29035"/>
        <label>1</label>
    </ligand>
</feature>
<feature type="signal peptide" evidence="6">
    <location>
        <begin position="1"/>
        <end position="21"/>
    </location>
</feature>
<organism evidence="7 8">
    <name type="scientific">Coniochaeta hoffmannii</name>
    <dbReference type="NCBI Taxonomy" id="91930"/>
    <lineage>
        <taxon>Eukaryota</taxon>
        <taxon>Fungi</taxon>
        <taxon>Dikarya</taxon>
        <taxon>Ascomycota</taxon>
        <taxon>Pezizomycotina</taxon>
        <taxon>Sordariomycetes</taxon>
        <taxon>Sordariomycetidae</taxon>
        <taxon>Coniochaetales</taxon>
        <taxon>Coniochaetaceae</taxon>
        <taxon>Coniochaeta</taxon>
    </lineage>
</organism>
<dbReference type="FunFam" id="3.40.800.10:FF:000014">
    <property type="entry name" value="Arginase family protein"/>
    <property type="match status" value="1"/>
</dbReference>
<dbReference type="InterPro" id="IPR023696">
    <property type="entry name" value="Ureohydrolase_dom_sf"/>
</dbReference>
<dbReference type="GO" id="GO:0008783">
    <property type="term" value="F:agmatinase activity"/>
    <property type="evidence" value="ECO:0007669"/>
    <property type="project" value="TreeGrafter"/>
</dbReference>
<evidence type="ECO:0000256" key="5">
    <source>
        <dbReference type="RuleBase" id="RU003684"/>
    </source>
</evidence>
<evidence type="ECO:0000256" key="2">
    <source>
        <dbReference type="ARBA" id="ARBA00022723"/>
    </source>
</evidence>
<keyword evidence="2 4" id="KW-0479">Metal-binding</keyword>
<dbReference type="PROSITE" id="PS51409">
    <property type="entry name" value="ARGINASE_2"/>
    <property type="match status" value="1"/>
</dbReference>
<feature type="binding site" evidence="4">
    <location>
        <position position="199"/>
    </location>
    <ligand>
        <name>Mn(2+)</name>
        <dbReference type="ChEBI" id="CHEBI:29035"/>
        <label>1</label>
    </ligand>
</feature>
<comment type="similarity">
    <text evidence="1">Belongs to the arginase family. Agmatinase subfamily.</text>
</comment>
<name>A0AA38S1T3_9PEZI</name>
<evidence type="ECO:0000256" key="4">
    <source>
        <dbReference type="PIRSR" id="PIRSR036979-1"/>
    </source>
</evidence>
<dbReference type="PANTHER" id="PTHR11358:SF26">
    <property type="entry name" value="GUANIDINO ACID HYDROLASE, MITOCHONDRIAL"/>
    <property type="match status" value="1"/>
</dbReference>
<evidence type="ECO:0000256" key="1">
    <source>
        <dbReference type="ARBA" id="ARBA00009227"/>
    </source>
</evidence>
<dbReference type="InterPro" id="IPR006035">
    <property type="entry name" value="Ureohydrolase"/>
</dbReference>
<dbReference type="Proteomes" id="UP001174691">
    <property type="component" value="Unassembled WGS sequence"/>
</dbReference>
<evidence type="ECO:0000256" key="3">
    <source>
        <dbReference type="ARBA" id="ARBA00022801"/>
    </source>
</evidence>
<dbReference type="GO" id="GO:0033389">
    <property type="term" value="P:putrescine biosynthetic process from arginine, via agmatine"/>
    <property type="evidence" value="ECO:0007669"/>
    <property type="project" value="TreeGrafter"/>
</dbReference>
<keyword evidence="4" id="KW-0464">Manganese</keyword>
<feature type="binding site" evidence="4">
    <location>
        <position position="201"/>
    </location>
    <ligand>
        <name>Mn(2+)</name>
        <dbReference type="ChEBI" id="CHEBI:29035"/>
        <label>1</label>
    </ligand>
</feature>
<gene>
    <name evidence="7" type="ORF">NKR19_g322</name>
</gene>
<keyword evidence="6" id="KW-0732">Signal</keyword>
<evidence type="ECO:0000256" key="6">
    <source>
        <dbReference type="SAM" id="SignalP"/>
    </source>
</evidence>
<dbReference type="PANTHER" id="PTHR11358">
    <property type="entry name" value="ARGINASE/AGMATINASE"/>
    <property type="match status" value="1"/>
</dbReference>
<keyword evidence="8" id="KW-1185">Reference proteome</keyword>
<dbReference type="Gene3D" id="3.40.800.10">
    <property type="entry name" value="Ureohydrolase domain"/>
    <property type="match status" value="1"/>
</dbReference>
<reference evidence="7" key="1">
    <citation type="submission" date="2022-07" db="EMBL/GenBank/DDBJ databases">
        <title>Fungi with potential for degradation of polypropylene.</title>
        <authorList>
            <person name="Gostincar C."/>
        </authorList>
    </citation>
    <scope>NUCLEOTIDE SEQUENCE</scope>
    <source>
        <strain evidence="7">EXF-13287</strain>
    </source>
</reference>
<evidence type="ECO:0000313" key="8">
    <source>
        <dbReference type="Proteomes" id="UP001174691"/>
    </source>
</evidence>
<dbReference type="PIRSF" id="PIRSF036979">
    <property type="entry name" value="Arginase"/>
    <property type="match status" value="1"/>
</dbReference>
<feature type="binding site" evidence="4">
    <location>
        <position position="307"/>
    </location>
    <ligand>
        <name>Mn(2+)</name>
        <dbReference type="ChEBI" id="CHEBI:29035"/>
        <label>1</label>
    </ligand>
</feature>
<evidence type="ECO:0000313" key="7">
    <source>
        <dbReference type="EMBL" id="KAJ9165449.1"/>
    </source>
</evidence>
<dbReference type="SUPFAM" id="SSF52768">
    <property type="entry name" value="Arginase/deacetylase"/>
    <property type="match status" value="1"/>
</dbReference>
<dbReference type="Pfam" id="PF00491">
    <property type="entry name" value="Arginase"/>
    <property type="match status" value="1"/>
</dbReference>
<comment type="cofactor">
    <cofactor evidence="4">
        <name>Mn(2+)</name>
        <dbReference type="ChEBI" id="CHEBI:29035"/>
    </cofactor>
    <text evidence="4">Binds 2 manganese ions per subunit.</text>
</comment>
<dbReference type="GO" id="GO:0046872">
    <property type="term" value="F:metal ion binding"/>
    <property type="evidence" value="ECO:0007669"/>
    <property type="project" value="UniProtKB-KW"/>
</dbReference>
<comment type="caution">
    <text evidence="7">The sequence shown here is derived from an EMBL/GenBank/DDBJ whole genome shotgun (WGS) entry which is preliminary data.</text>
</comment>
<dbReference type="PRINTS" id="PR00116">
    <property type="entry name" value="ARGINASE"/>
</dbReference>
<feature type="chain" id="PRO_5041466153" evidence="6">
    <location>
        <begin position="22"/>
        <end position="405"/>
    </location>
</feature>
<sequence length="405" mass="43674">MKVSLRLLAALLPAIAGLVSGCAHDHHSDREFTPEELAELERKWGMEWGFAGIGSFAHLKHVKCLTNPGELFDIAIVGAPFDTAVSYRPGARFGPRAIRQASSRQTSFRGFNPRAGINPYQNWATILDCGDIPITPMDNAVALRQMTAAFQELGSRPAARAPKPKLITLGGDHSLALPALRALREVYGRPVRVLHFDAHLDTWHPEKYPSAWPSEQAHFNHGSMFWLAGNEGVIVNSSSAAGGGPNVHAGLRTRLSGDTFGDHDDDTAQNWVRISADDIDDIGTRGVVDAILSAFGDAEDPVYLSVDIDVLDPAFAPGTGTPEPGGWTTRELIRILRGIEGLNVVGADVVEVSPAYQGAGEETALAGAQVVYEILSSMVKKGMREMGKVRTETVLDAGEREKDEL</sequence>
<dbReference type="CDD" id="cd11592">
    <property type="entry name" value="Agmatinase_PAH"/>
    <property type="match status" value="1"/>
</dbReference>
<accession>A0AA38S1T3</accession>